<proteinExistence type="predicted"/>
<feature type="region of interest" description="Disordered" evidence="1">
    <location>
        <begin position="134"/>
        <end position="196"/>
    </location>
</feature>
<dbReference type="PANTHER" id="PTHR34394">
    <property type="entry name" value="SIMILAR TO RIKEN CDNA 2310022B05"/>
    <property type="match status" value="1"/>
</dbReference>
<dbReference type="PANTHER" id="PTHR34394:SF1">
    <property type="entry name" value="SIMILAR TO RIKEN CDNA 2310022B05"/>
    <property type="match status" value="1"/>
</dbReference>
<accession>A0A0A9XUT9</accession>
<reference evidence="3" key="1">
    <citation type="journal article" date="2014" name="PLoS ONE">
        <title>Transcriptome-Based Identification of ABC Transporters in the Western Tarnished Plant Bug Lygus hesperus.</title>
        <authorList>
            <person name="Hull J.J."/>
            <person name="Chaney K."/>
            <person name="Geib S.M."/>
            <person name="Fabrick J.A."/>
            <person name="Brent C.S."/>
            <person name="Walsh D."/>
            <person name="Lavine L.C."/>
        </authorList>
    </citation>
    <scope>NUCLEOTIDE SEQUENCE</scope>
</reference>
<reference evidence="3" key="2">
    <citation type="submission" date="2014-07" db="EMBL/GenBank/DDBJ databases">
        <authorList>
            <person name="Hull J."/>
        </authorList>
    </citation>
    <scope>NUCLEOTIDE SEQUENCE</scope>
</reference>
<feature type="domain" description="DUF4706" evidence="2">
    <location>
        <begin position="9"/>
        <end position="67"/>
    </location>
</feature>
<gene>
    <name evidence="3" type="ORF">CM83_56379</name>
</gene>
<feature type="compositionally biased region" description="Basic and acidic residues" evidence="1">
    <location>
        <begin position="138"/>
        <end position="148"/>
    </location>
</feature>
<evidence type="ECO:0000256" key="1">
    <source>
        <dbReference type="SAM" id="MobiDB-lite"/>
    </source>
</evidence>
<protein>
    <recommendedName>
        <fullName evidence="2">DUF4706 domain-containing protein</fullName>
    </recommendedName>
</protein>
<dbReference type="AlphaFoldDB" id="A0A0A9XUT9"/>
<feature type="compositionally biased region" description="Polar residues" evidence="1">
    <location>
        <begin position="170"/>
        <end position="183"/>
    </location>
</feature>
<dbReference type="InterPro" id="IPR031600">
    <property type="entry name" value="DUF4706"/>
</dbReference>
<evidence type="ECO:0000259" key="2">
    <source>
        <dbReference type="Pfam" id="PF15797"/>
    </source>
</evidence>
<dbReference type="Pfam" id="PF15797">
    <property type="entry name" value="DUF4706"/>
    <property type="match status" value="1"/>
</dbReference>
<dbReference type="EMBL" id="GBHO01020463">
    <property type="protein sequence ID" value="JAG23141.1"/>
    <property type="molecule type" value="Transcribed_RNA"/>
</dbReference>
<evidence type="ECO:0000313" key="3">
    <source>
        <dbReference type="EMBL" id="JAG23141.1"/>
    </source>
</evidence>
<feature type="compositionally biased region" description="Pro residues" evidence="1">
    <location>
        <begin position="156"/>
        <end position="166"/>
    </location>
</feature>
<name>A0A0A9XUT9_LYGHE</name>
<sequence length="196" mass="22567">MELERACTEYLRSVNPIAQRIAEDLENIHNANHETWNELDDNARKKIINENLIDTQLVFKYQDEVREDPDLEPLSNFSWFTKSQLDLFTLIDVKPALIKTPVKKMEVLSPLKRGKDTVDNKDLGIVNRIKLKVMKSPPIDEHKNDTKQHSKTLPKPRMPPPPPPPKRMNSENSALLSGSTSQDDIPKTGFDFLDNW</sequence>
<organism evidence="3">
    <name type="scientific">Lygus hesperus</name>
    <name type="common">Western plant bug</name>
    <dbReference type="NCBI Taxonomy" id="30085"/>
    <lineage>
        <taxon>Eukaryota</taxon>
        <taxon>Metazoa</taxon>
        <taxon>Ecdysozoa</taxon>
        <taxon>Arthropoda</taxon>
        <taxon>Hexapoda</taxon>
        <taxon>Insecta</taxon>
        <taxon>Pterygota</taxon>
        <taxon>Neoptera</taxon>
        <taxon>Paraneoptera</taxon>
        <taxon>Hemiptera</taxon>
        <taxon>Heteroptera</taxon>
        <taxon>Panheteroptera</taxon>
        <taxon>Cimicomorpha</taxon>
        <taxon>Miridae</taxon>
        <taxon>Mirini</taxon>
        <taxon>Lygus</taxon>
    </lineage>
</organism>